<feature type="chain" id="PRO_5044995683" evidence="2">
    <location>
        <begin position="27"/>
        <end position="479"/>
    </location>
</feature>
<organism evidence="3 4">
    <name type="scientific">Uliginosibacterium silvisoli</name>
    <dbReference type="NCBI Taxonomy" id="3114758"/>
    <lineage>
        <taxon>Bacteria</taxon>
        <taxon>Pseudomonadati</taxon>
        <taxon>Pseudomonadota</taxon>
        <taxon>Betaproteobacteria</taxon>
        <taxon>Rhodocyclales</taxon>
        <taxon>Zoogloeaceae</taxon>
        <taxon>Uliginosibacterium</taxon>
    </lineage>
</organism>
<keyword evidence="2" id="KW-0564">Palmitate</keyword>
<evidence type="ECO:0000256" key="2">
    <source>
        <dbReference type="RuleBase" id="RU362097"/>
    </source>
</evidence>
<protein>
    <submittedName>
        <fullName evidence="3">AdeC/AdeK/OprM family multidrug efflux complex outer membrane factor</fullName>
    </submittedName>
</protein>
<comment type="similarity">
    <text evidence="1 2">Belongs to the outer membrane factor (OMF) (TC 1.B.17) family.</text>
</comment>
<keyword evidence="2" id="KW-1134">Transmembrane beta strand</keyword>
<dbReference type="NCBIfam" id="TIGR01845">
    <property type="entry name" value="outer_NodT"/>
    <property type="match status" value="1"/>
</dbReference>
<dbReference type="InterPro" id="IPR010131">
    <property type="entry name" value="MdtP/NodT-like"/>
</dbReference>
<dbReference type="Gene3D" id="2.20.200.10">
    <property type="entry name" value="Outer membrane efflux proteins (OEP)"/>
    <property type="match status" value="1"/>
</dbReference>
<evidence type="ECO:0000313" key="4">
    <source>
        <dbReference type="Proteomes" id="UP001331561"/>
    </source>
</evidence>
<proteinExistence type="inferred from homology"/>
<dbReference type="PROSITE" id="PS51257">
    <property type="entry name" value="PROKAR_LIPOPROTEIN"/>
    <property type="match status" value="1"/>
</dbReference>
<sequence>MYSSLIRKSALGLAVSLALSACVNLAPDYATPVAPTAASWPQGPAYKPAVQGTDRTVVADIGWREFFTDERLRKLIELSLANNRDLRVAALNIEKARALYQIQRADLLPTVRAVAGETASRTAATLNSSGQPQISHTYNVGVGFSSYELDFFGRVQNLKDAALQNFLATDEAQRSAQIALIAEVANTYLNLAADRERLQLSKDTYKSRQESHALTQRTFELGAASGLTLQQSLSTVEAARRDVAIYVQQVAVDENALTVLIGTQLPANLLPPELSANVSALRDLPAGVPSEVLQLRPDIRRAEHSLQAANANIGAARAAFFPSITLTASAGYASNALDALFNSGSGIWSFAPQISLPIFDYGRRSANLDVAKTDRDIALAQYDKAIQVAFREVADALAVRGTIDEALDAQRTVVDANTESLKLSEARLRSGIDSYLGVLDAQRSLYASQLVLIASRLSRQTNLVTLYKVLGGGVVEGKS</sequence>
<keyword evidence="2" id="KW-0732">Signal</keyword>
<dbReference type="Pfam" id="PF02321">
    <property type="entry name" value="OEP"/>
    <property type="match status" value="2"/>
</dbReference>
<dbReference type="Proteomes" id="UP001331561">
    <property type="component" value="Unassembled WGS sequence"/>
</dbReference>
<comment type="subcellular location">
    <subcellularLocation>
        <location evidence="2">Cell membrane</location>
        <topology evidence="2">Lipid-anchor</topology>
    </subcellularLocation>
</comment>
<dbReference type="InterPro" id="IPR003423">
    <property type="entry name" value="OMP_efflux"/>
</dbReference>
<keyword evidence="2" id="KW-0449">Lipoprotein</keyword>
<gene>
    <name evidence="3" type="primary">adeC</name>
    <name evidence="3" type="ORF">VVD49_11945</name>
</gene>
<dbReference type="SUPFAM" id="SSF56954">
    <property type="entry name" value="Outer membrane efflux proteins (OEP)"/>
    <property type="match status" value="1"/>
</dbReference>
<name>A0ABU6K3G9_9RHOO</name>
<keyword evidence="2" id="KW-0812">Transmembrane</keyword>
<accession>A0ABU6K3G9</accession>
<keyword evidence="4" id="KW-1185">Reference proteome</keyword>
<keyword evidence="2" id="KW-0472">Membrane</keyword>
<dbReference type="PANTHER" id="PTHR30203:SF32">
    <property type="entry name" value="CATION EFFLUX SYSTEM PROTEIN CUSC"/>
    <property type="match status" value="1"/>
</dbReference>
<feature type="signal peptide" evidence="2">
    <location>
        <begin position="1"/>
        <end position="26"/>
    </location>
</feature>
<evidence type="ECO:0000256" key="1">
    <source>
        <dbReference type="ARBA" id="ARBA00007613"/>
    </source>
</evidence>
<evidence type="ECO:0000313" key="3">
    <source>
        <dbReference type="EMBL" id="MEC5386439.1"/>
    </source>
</evidence>
<dbReference type="RefSeq" id="WP_327599405.1">
    <property type="nucleotide sequence ID" value="NZ_JAYXHS010000002.1"/>
</dbReference>
<dbReference type="PANTHER" id="PTHR30203">
    <property type="entry name" value="OUTER MEMBRANE CATION EFFLUX PROTEIN"/>
    <property type="match status" value="1"/>
</dbReference>
<dbReference type="EMBL" id="JAYXHS010000002">
    <property type="protein sequence ID" value="MEC5386439.1"/>
    <property type="molecule type" value="Genomic_DNA"/>
</dbReference>
<comment type="caution">
    <text evidence="3">The sequence shown here is derived from an EMBL/GenBank/DDBJ whole genome shotgun (WGS) entry which is preliminary data.</text>
</comment>
<dbReference type="Gene3D" id="1.20.1600.10">
    <property type="entry name" value="Outer membrane efflux proteins (OEP)"/>
    <property type="match status" value="1"/>
</dbReference>
<reference evidence="3 4" key="1">
    <citation type="submission" date="2024-01" db="EMBL/GenBank/DDBJ databases">
        <title>Uliginosibacterium soil sp. nov.</title>
        <authorList>
            <person name="Lv Y."/>
        </authorList>
    </citation>
    <scope>NUCLEOTIDE SEQUENCE [LARGE SCALE GENOMIC DNA]</scope>
    <source>
        <strain evidence="3 4">H3</strain>
    </source>
</reference>